<dbReference type="PRINTS" id="PR00455">
    <property type="entry name" value="HTHTETR"/>
</dbReference>
<evidence type="ECO:0000256" key="2">
    <source>
        <dbReference type="PROSITE-ProRule" id="PRU00335"/>
    </source>
</evidence>
<evidence type="ECO:0000313" key="4">
    <source>
        <dbReference type="EMBL" id="MBH8595446.1"/>
    </source>
</evidence>
<dbReference type="Proteomes" id="UP000633619">
    <property type="component" value="Unassembled WGS sequence"/>
</dbReference>
<evidence type="ECO:0000313" key="5">
    <source>
        <dbReference type="Proteomes" id="UP000633619"/>
    </source>
</evidence>
<dbReference type="RefSeq" id="WP_170151222.1">
    <property type="nucleotide sequence ID" value="NZ_JACEIR010000005.1"/>
</dbReference>
<feature type="DNA-binding region" description="H-T-H motif" evidence="2">
    <location>
        <begin position="34"/>
        <end position="53"/>
    </location>
</feature>
<dbReference type="PROSITE" id="PS50977">
    <property type="entry name" value="HTH_TETR_2"/>
    <property type="match status" value="1"/>
</dbReference>
<dbReference type="InterPro" id="IPR023772">
    <property type="entry name" value="DNA-bd_HTH_TetR-type_CS"/>
</dbReference>
<proteinExistence type="predicted"/>
<name>A0A8I1AA21_THEIN</name>
<accession>A0A8I1AA21</accession>
<dbReference type="SUPFAM" id="SSF46689">
    <property type="entry name" value="Homeodomain-like"/>
    <property type="match status" value="1"/>
</dbReference>
<dbReference type="PANTHER" id="PTHR43479:SF11">
    <property type="entry name" value="ACREF_ENVCD OPERON REPRESSOR-RELATED"/>
    <property type="match status" value="1"/>
</dbReference>
<dbReference type="PANTHER" id="PTHR43479">
    <property type="entry name" value="ACREF/ENVCD OPERON REPRESSOR-RELATED"/>
    <property type="match status" value="1"/>
</dbReference>
<comment type="caution">
    <text evidence="4">The sequence shown here is derived from an EMBL/GenBank/DDBJ whole genome shotgun (WGS) entry which is preliminary data.</text>
</comment>
<protein>
    <submittedName>
        <fullName evidence="4">TetR/AcrR family transcriptional regulator</fullName>
    </submittedName>
</protein>
<evidence type="ECO:0000256" key="1">
    <source>
        <dbReference type="ARBA" id="ARBA00023125"/>
    </source>
</evidence>
<reference evidence="4 5" key="1">
    <citation type="submission" date="2020-12" db="EMBL/GenBank/DDBJ databases">
        <title>WGS of Thermoactinomyces spp.</title>
        <authorList>
            <person name="Cheng K."/>
        </authorList>
    </citation>
    <scope>NUCLEOTIDE SEQUENCE [LARGE SCALE GENOMIC DNA]</scope>
    <source>
        <strain evidence="5">CICC 10671\DSM 43846</strain>
    </source>
</reference>
<gene>
    <name evidence="4" type="ORF">I8U20_08890</name>
</gene>
<feature type="domain" description="HTH tetR-type" evidence="3">
    <location>
        <begin position="11"/>
        <end position="71"/>
    </location>
</feature>
<dbReference type="EMBL" id="JAECVW010000004">
    <property type="protein sequence ID" value="MBH8595446.1"/>
    <property type="molecule type" value="Genomic_DNA"/>
</dbReference>
<dbReference type="InterPro" id="IPR009057">
    <property type="entry name" value="Homeodomain-like_sf"/>
</dbReference>
<dbReference type="Gene3D" id="1.10.10.60">
    <property type="entry name" value="Homeodomain-like"/>
    <property type="match status" value="1"/>
</dbReference>
<evidence type="ECO:0000259" key="3">
    <source>
        <dbReference type="PROSITE" id="PS50977"/>
    </source>
</evidence>
<dbReference type="Gene3D" id="1.10.357.10">
    <property type="entry name" value="Tetracycline Repressor, domain 2"/>
    <property type="match status" value="1"/>
</dbReference>
<dbReference type="Pfam" id="PF00440">
    <property type="entry name" value="TetR_N"/>
    <property type="match status" value="1"/>
</dbReference>
<keyword evidence="1 2" id="KW-0238">DNA-binding</keyword>
<dbReference type="InterPro" id="IPR001647">
    <property type="entry name" value="HTH_TetR"/>
</dbReference>
<organism evidence="4 5">
    <name type="scientific">Thermoactinomyces intermedius</name>
    <dbReference type="NCBI Taxonomy" id="2024"/>
    <lineage>
        <taxon>Bacteria</taxon>
        <taxon>Bacillati</taxon>
        <taxon>Bacillota</taxon>
        <taxon>Bacilli</taxon>
        <taxon>Bacillales</taxon>
        <taxon>Thermoactinomycetaceae</taxon>
        <taxon>Thermoactinomyces</taxon>
    </lineage>
</organism>
<sequence length="211" mass="24180">MEMLHVTKMPTEAKDKLLYAALQLFTTKGFKETSILEVVEQARVSKTTFYRFFRSKEELLVCLFELLANEVLKEVEEAVRREEQIAYKGYAGIRRYIEICVNRSTVAKLLLVESVGVSKAVERMRRTAHLRFAGLIDRIVQEILPPAKQNQDARFISQAMVGAINEVVMQNLFQSDEKIDTDHLARLLNRIMVSSYVNFSFGKSAGNVVRQ</sequence>
<dbReference type="AlphaFoldDB" id="A0A8I1AA21"/>
<dbReference type="InterPro" id="IPR050624">
    <property type="entry name" value="HTH-type_Tx_Regulator"/>
</dbReference>
<dbReference type="GO" id="GO:0003677">
    <property type="term" value="F:DNA binding"/>
    <property type="evidence" value="ECO:0007669"/>
    <property type="project" value="UniProtKB-UniRule"/>
</dbReference>
<dbReference type="PROSITE" id="PS01081">
    <property type="entry name" value="HTH_TETR_1"/>
    <property type="match status" value="1"/>
</dbReference>
<keyword evidence="5" id="KW-1185">Reference proteome</keyword>